<accession>A0A813MVP6</accession>
<gene>
    <name evidence="1" type="ORF">JYZ213_LOCUS933</name>
</gene>
<reference evidence="1" key="1">
    <citation type="submission" date="2021-02" db="EMBL/GenBank/DDBJ databases">
        <authorList>
            <person name="Nowell W R."/>
        </authorList>
    </citation>
    <scope>NUCLEOTIDE SEQUENCE</scope>
</reference>
<dbReference type="Proteomes" id="UP000663845">
    <property type="component" value="Unassembled WGS sequence"/>
</dbReference>
<comment type="caution">
    <text evidence="1">The sequence shown here is derived from an EMBL/GenBank/DDBJ whole genome shotgun (WGS) entry which is preliminary data.</text>
</comment>
<proteinExistence type="predicted"/>
<dbReference type="EMBL" id="CAJNOG010000004">
    <property type="protein sequence ID" value="CAF0727791.1"/>
    <property type="molecule type" value="Genomic_DNA"/>
</dbReference>
<sequence>MYYLLYNLKSIREFSQPALGQVEVAQKNIISLLHGKIPEAKFENNAAGIHLTLGLKRDVYCQQTQDGSSPANIEIEDDEGLEDMGVEHMWDDLRADKNDFWA</sequence>
<evidence type="ECO:0000313" key="2">
    <source>
        <dbReference type="Proteomes" id="UP000663845"/>
    </source>
</evidence>
<dbReference type="AlphaFoldDB" id="A0A813MVP6"/>
<name>A0A813MVP6_9BILA</name>
<evidence type="ECO:0000313" key="1">
    <source>
        <dbReference type="EMBL" id="CAF0727791.1"/>
    </source>
</evidence>
<protein>
    <submittedName>
        <fullName evidence="1">Uncharacterized protein</fullName>
    </submittedName>
</protein>
<organism evidence="1 2">
    <name type="scientific">Adineta steineri</name>
    <dbReference type="NCBI Taxonomy" id="433720"/>
    <lineage>
        <taxon>Eukaryota</taxon>
        <taxon>Metazoa</taxon>
        <taxon>Spiralia</taxon>
        <taxon>Gnathifera</taxon>
        <taxon>Rotifera</taxon>
        <taxon>Eurotatoria</taxon>
        <taxon>Bdelloidea</taxon>
        <taxon>Adinetida</taxon>
        <taxon>Adinetidae</taxon>
        <taxon>Adineta</taxon>
    </lineage>
</organism>